<comment type="caution">
    <text evidence="2">The sequence shown here is derived from an EMBL/GenBank/DDBJ whole genome shotgun (WGS) entry which is preliminary data.</text>
</comment>
<name>A0AA40DYN7_9PEZI</name>
<feature type="compositionally biased region" description="Polar residues" evidence="1">
    <location>
        <begin position="253"/>
        <end position="265"/>
    </location>
</feature>
<feature type="compositionally biased region" description="Low complexity" evidence="1">
    <location>
        <begin position="297"/>
        <end position="310"/>
    </location>
</feature>
<dbReference type="Proteomes" id="UP001172159">
    <property type="component" value="Unassembled WGS sequence"/>
</dbReference>
<dbReference type="EMBL" id="JAUKTV010000014">
    <property type="protein sequence ID" value="KAK0716418.1"/>
    <property type="molecule type" value="Genomic_DNA"/>
</dbReference>
<evidence type="ECO:0000256" key="1">
    <source>
        <dbReference type="SAM" id="MobiDB-lite"/>
    </source>
</evidence>
<gene>
    <name evidence="2" type="ORF">B0T21DRAFT_396029</name>
</gene>
<sequence>METIHETNSGPRTPAMAGLAAEAMMFTVKPNRKTQTMHATAMNQTGRSASMKAPIARKTSLRIRNWVNRSKSSGAITSRSADTAPSVNPRPRITHLGGGRIEEEEGIERHATPSAPLTGARMTPQGRATSADSRRTQWLDFYSEDLPTKPPSGNPSSARLRPPKTPDLRPLPLRVPSLERKCEAHSLPEAGPKIVLTRKSSKWKALPGLPIQSQSACASTESADVEKLMGKIMLDTPPLAGSGREPDQKEPDTGSTLPNTVYTAQPVTGLGTPPPTPDSASGSKATAVSGSKAHVLTPASSWKTSSSTAAGRYTRQERMWLHHNYRGEAPFLAAWGLDITSQQDREEGVSIVKELMMEQMKK</sequence>
<feature type="compositionally biased region" description="Polar residues" evidence="1">
    <location>
        <begin position="278"/>
        <end position="289"/>
    </location>
</feature>
<feature type="compositionally biased region" description="Polar residues" evidence="1">
    <location>
        <begin position="71"/>
        <end position="86"/>
    </location>
</feature>
<reference evidence="2" key="1">
    <citation type="submission" date="2023-06" db="EMBL/GenBank/DDBJ databases">
        <title>Genome-scale phylogeny and comparative genomics of the fungal order Sordariales.</title>
        <authorList>
            <consortium name="Lawrence Berkeley National Laboratory"/>
            <person name="Hensen N."/>
            <person name="Bonometti L."/>
            <person name="Westerberg I."/>
            <person name="Brannstrom I.O."/>
            <person name="Guillou S."/>
            <person name="Cros-Aarteil S."/>
            <person name="Calhoun S."/>
            <person name="Haridas S."/>
            <person name="Kuo A."/>
            <person name="Mondo S."/>
            <person name="Pangilinan J."/>
            <person name="Riley R."/>
            <person name="Labutti K."/>
            <person name="Andreopoulos B."/>
            <person name="Lipzen A."/>
            <person name="Chen C."/>
            <person name="Yanf M."/>
            <person name="Daum C."/>
            <person name="Ng V."/>
            <person name="Clum A."/>
            <person name="Steindorff A."/>
            <person name="Ohm R."/>
            <person name="Martin F."/>
            <person name="Silar P."/>
            <person name="Natvig D."/>
            <person name="Lalanne C."/>
            <person name="Gautier V."/>
            <person name="Ament-Velasquez S.L."/>
            <person name="Kruys A."/>
            <person name="Hutchinson M.I."/>
            <person name="Powell A.J."/>
            <person name="Barry K."/>
            <person name="Miller A.N."/>
            <person name="Grigoriev I.V."/>
            <person name="Debuchy R."/>
            <person name="Gladieux P."/>
            <person name="Thoren M.H."/>
            <person name="Johannesson H."/>
        </authorList>
    </citation>
    <scope>NUCLEOTIDE SEQUENCE</scope>
    <source>
        <strain evidence="2">CBS 540.89</strain>
    </source>
</reference>
<feature type="region of interest" description="Disordered" evidence="1">
    <location>
        <begin position="234"/>
        <end position="310"/>
    </location>
</feature>
<proteinExistence type="predicted"/>
<keyword evidence="3" id="KW-1185">Reference proteome</keyword>
<dbReference type="AlphaFoldDB" id="A0AA40DYN7"/>
<accession>A0AA40DYN7</accession>
<evidence type="ECO:0000313" key="3">
    <source>
        <dbReference type="Proteomes" id="UP001172159"/>
    </source>
</evidence>
<protein>
    <submittedName>
        <fullName evidence="2">Uncharacterized protein</fullName>
    </submittedName>
</protein>
<feature type="region of interest" description="Disordered" evidence="1">
    <location>
        <begin position="71"/>
        <end position="172"/>
    </location>
</feature>
<organism evidence="2 3">
    <name type="scientific">Apiosordaria backusii</name>
    <dbReference type="NCBI Taxonomy" id="314023"/>
    <lineage>
        <taxon>Eukaryota</taxon>
        <taxon>Fungi</taxon>
        <taxon>Dikarya</taxon>
        <taxon>Ascomycota</taxon>
        <taxon>Pezizomycotina</taxon>
        <taxon>Sordariomycetes</taxon>
        <taxon>Sordariomycetidae</taxon>
        <taxon>Sordariales</taxon>
        <taxon>Lasiosphaeriaceae</taxon>
        <taxon>Apiosordaria</taxon>
    </lineage>
</organism>
<evidence type="ECO:0000313" key="2">
    <source>
        <dbReference type="EMBL" id="KAK0716418.1"/>
    </source>
</evidence>